<protein>
    <submittedName>
        <fullName evidence="2">Uncharacterized protein</fullName>
    </submittedName>
</protein>
<reference evidence="2 3" key="1">
    <citation type="submission" date="2024-03" db="EMBL/GenBank/DDBJ databases">
        <authorList>
            <person name="Brejova B."/>
        </authorList>
    </citation>
    <scope>NUCLEOTIDE SEQUENCE [LARGE SCALE GENOMIC DNA]</scope>
    <source>
        <strain evidence="2 3">CBS 14171</strain>
    </source>
</reference>
<dbReference type="Proteomes" id="UP001497383">
    <property type="component" value="Chromosome 6"/>
</dbReference>
<dbReference type="GeneID" id="92210149"/>
<gene>
    <name evidence="2" type="ORF">LODBEIA_P49530</name>
</gene>
<evidence type="ECO:0000313" key="3">
    <source>
        <dbReference type="Proteomes" id="UP001497383"/>
    </source>
</evidence>
<organism evidence="2 3">
    <name type="scientific">Lodderomyces beijingensis</name>
    <dbReference type="NCBI Taxonomy" id="1775926"/>
    <lineage>
        <taxon>Eukaryota</taxon>
        <taxon>Fungi</taxon>
        <taxon>Dikarya</taxon>
        <taxon>Ascomycota</taxon>
        <taxon>Saccharomycotina</taxon>
        <taxon>Pichiomycetes</taxon>
        <taxon>Debaryomycetaceae</taxon>
        <taxon>Candida/Lodderomyces clade</taxon>
        <taxon>Lodderomyces</taxon>
    </lineage>
</organism>
<evidence type="ECO:0000313" key="2">
    <source>
        <dbReference type="EMBL" id="CAK9441084.1"/>
    </source>
</evidence>
<evidence type="ECO:0000256" key="1">
    <source>
        <dbReference type="SAM" id="MobiDB-lite"/>
    </source>
</evidence>
<name>A0ABP0ZS41_9ASCO</name>
<keyword evidence="3" id="KW-1185">Reference proteome</keyword>
<dbReference type="EMBL" id="OZ022410">
    <property type="protein sequence ID" value="CAK9441084.1"/>
    <property type="molecule type" value="Genomic_DNA"/>
</dbReference>
<accession>A0ABP0ZS41</accession>
<feature type="region of interest" description="Disordered" evidence="1">
    <location>
        <begin position="18"/>
        <end position="57"/>
    </location>
</feature>
<proteinExistence type="predicted"/>
<sequence>MGSKAKFETISFEERVLSDTVDSSDTAKDNKVSVRKRRSSKHSRENSSTKPPLQTHFSPIVEELNFESGGGGSSKNKHSVFTRILFRFRSKKSGEKVGKSKPIPNKCQTVHGVGNNNHHHHHQNNNNNNVTSVSWVRKFSKNRTVSVFHPFSNFHFDSSLDESNDVPSPRLLDLASPPSIKPMRTIESVQESVHMVGESTDTNTRETSFLPIDECDENVKGNYQSSLKALYENSFFKYGARQPIEYDNSQITDETLDPTKLSGIS</sequence>
<dbReference type="RefSeq" id="XP_066831891.1">
    <property type="nucleotide sequence ID" value="XM_066975231.1"/>
</dbReference>